<dbReference type="EMBL" id="CP001340">
    <property type="protein sequence ID" value="ACL94312.1"/>
    <property type="molecule type" value="Genomic_DNA"/>
</dbReference>
<dbReference type="PRINTS" id="PR00033">
    <property type="entry name" value="HTHASNC"/>
</dbReference>
<dbReference type="Gene3D" id="3.30.70.920">
    <property type="match status" value="1"/>
</dbReference>
<dbReference type="InterPro" id="IPR011008">
    <property type="entry name" value="Dimeric_a/b-barrel"/>
</dbReference>
<protein>
    <submittedName>
        <fullName evidence="6">Leucine-responsive regulatory family protein PutR</fullName>
    </submittedName>
</protein>
<evidence type="ECO:0000256" key="2">
    <source>
        <dbReference type="ARBA" id="ARBA00023125"/>
    </source>
</evidence>
<dbReference type="GeneID" id="7329886"/>
<dbReference type="OrthoDB" id="9802341at2"/>
<dbReference type="SMR" id="A0A0H3C6G2"/>
<dbReference type="PANTHER" id="PTHR30154:SF0">
    <property type="entry name" value="LEUCINE-RESPONSIVE REGULATORY PROTEIN"/>
    <property type="match status" value="1"/>
</dbReference>
<dbReference type="RefSeq" id="WP_010918690.1">
    <property type="nucleotide sequence ID" value="NC_011916.1"/>
</dbReference>
<reference evidence="6 7" key="1">
    <citation type="journal article" date="2010" name="J. Bacteriol.">
        <title>The genetic basis of laboratory adaptation in Caulobacter crescentus.</title>
        <authorList>
            <person name="Marks M.E."/>
            <person name="Castro-Rojas C.M."/>
            <person name="Teiling C."/>
            <person name="Du L."/>
            <person name="Kapatral V."/>
            <person name="Walunas T.L."/>
            <person name="Crosson S."/>
        </authorList>
    </citation>
    <scope>NUCLEOTIDE SEQUENCE [LARGE SCALE GENOMIC DNA]</scope>
    <source>
        <strain evidence="7">NA1000 / CB15N</strain>
    </source>
</reference>
<evidence type="ECO:0000256" key="4">
    <source>
        <dbReference type="ARBA" id="ARBA00023163"/>
    </source>
</evidence>
<dbReference type="PANTHER" id="PTHR30154">
    <property type="entry name" value="LEUCINE-RESPONSIVE REGULATORY PROTEIN"/>
    <property type="match status" value="1"/>
</dbReference>
<organism evidence="6 7">
    <name type="scientific">Caulobacter vibrioides (strain NA1000 / CB15N)</name>
    <name type="common">Caulobacter crescentus</name>
    <dbReference type="NCBI Taxonomy" id="565050"/>
    <lineage>
        <taxon>Bacteria</taxon>
        <taxon>Pseudomonadati</taxon>
        <taxon>Pseudomonadota</taxon>
        <taxon>Alphaproteobacteria</taxon>
        <taxon>Caulobacterales</taxon>
        <taxon>Caulobacteraceae</taxon>
        <taxon>Caulobacter</taxon>
    </lineage>
</organism>
<dbReference type="PhylomeDB" id="A0A0H3C6G2"/>
<dbReference type="SUPFAM" id="SSF54909">
    <property type="entry name" value="Dimeric alpha+beta barrel"/>
    <property type="match status" value="1"/>
</dbReference>
<dbReference type="Pfam" id="PF01037">
    <property type="entry name" value="AsnC_trans_reg"/>
    <property type="match status" value="1"/>
</dbReference>
<dbReference type="InterPro" id="IPR036388">
    <property type="entry name" value="WH-like_DNA-bd_sf"/>
</dbReference>
<dbReference type="SUPFAM" id="SSF46785">
    <property type="entry name" value="Winged helix' DNA-binding domain"/>
    <property type="match status" value="1"/>
</dbReference>
<sequence>MAISALDDTDRRLLKVLQSDGRITNAELAKRCNLSPAATFDRVRRLRERGFITGYAALLDPAKVDRALLIFVEVVLERTTGDVFEEFGAAVRRAPEILECHMVAGGFDYLIKARVRDMEAYRSFLGDILVKMPGVRETRTYAVLEEVKSTVQLPL</sequence>
<dbReference type="InterPro" id="IPR036390">
    <property type="entry name" value="WH_DNA-bd_sf"/>
</dbReference>
<evidence type="ECO:0000313" key="6">
    <source>
        <dbReference type="EMBL" id="ACL94312.1"/>
    </source>
</evidence>
<keyword evidence="1" id="KW-0805">Transcription regulation</keyword>
<dbReference type="SMART" id="SM00344">
    <property type="entry name" value="HTH_ASNC"/>
    <property type="match status" value="1"/>
</dbReference>
<evidence type="ECO:0000259" key="5">
    <source>
        <dbReference type="PROSITE" id="PS50956"/>
    </source>
</evidence>
<keyword evidence="3" id="KW-0010">Activator</keyword>
<proteinExistence type="predicted"/>
<dbReference type="InterPro" id="IPR000485">
    <property type="entry name" value="AsnC-type_HTH_dom"/>
</dbReference>
<dbReference type="GO" id="GO:0043200">
    <property type="term" value="P:response to amino acid"/>
    <property type="evidence" value="ECO:0007669"/>
    <property type="project" value="TreeGrafter"/>
</dbReference>
<feature type="domain" description="HTH asnC-type" evidence="5">
    <location>
        <begin position="6"/>
        <end position="67"/>
    </location>
</feature>
<dbReference type="InterPro" id="IPR019887">
    <property type="entry name" value="Tscrpt_reg_AsnC/Lrp_C"/>
</dbReference>
<name>A0A0H3C6G2_CAUVN</name>
<dbReference type="Gene3D" id="1.10.10.10">
    <property type="entry name" value="Winged helix-like DNA-binding domain superfamily/Winged helix DNA-binding domain"/>
    <property type="match status" value="1"/>
</dbReference>
<dbReference type="Proteomes" id="UP000001364">
    <property type="component" value="Chromosome"/>
</dbReference>
<accession>A0A0H3C6G2</accession>
<keyword evidence="4" id="KW-0804">Transcription</keyword>
<dbReference type="KEGG" id="ccs:CCNA_00847"/>
<dbReference type="PATRIC" id="fig|565050.3.peg.834"/>
<dbReference type="RefSeq" id="YP_002516220.1">
    <property type="nucleotide sequence ID" value="NC_011916.1"/>
</dbReference>
<evidence type="ECO:0000256" key="1">
    <source>
        <dbReference type="ARBA" id="ARBA00023015"/>
    </source>
</evidence>
<dbReference type="Pfam" id="PF13412">
    <property type="entry name" value="HTH_24"/>
    <property type="match status" value="1"/>
</dbReference>
<evidence type="ECO:0000313" key="7">
    <source>
        <dbReference type="Proteomes" id="UP000001364"/>
    </source>
</evidence>
<dbReference type="HOGENOM" id="CLU_091233_0_0_5"/>
<dbReference type="InterPro" id="IPR019888">
    <property type="entry name" value="Tscrpt_reg_AsnC-like"/>
</dbReference>
<gene>
    <name evidence="6" type="primary">putR</name>
    <name evidence="6" type="ordered locus">CCNA_00847</name>
</gene>
<keyword evidence="2" id="KW-0238">DNA-binding</keyword>
<evidence type="ECO:0000256" key="3">
    <source>
        <dbReference type="ARBA" id="ARBA00023159"/>
    </source>
</evidence>
<dbReference type="PROSITE" id="PS50956">
    <property type="entry name" value="HTH_ASNC_2"/>
    <property type="match status" value="1"/>
</dbReference>
<keyword evidence="7" id="KW-1185">Reference proteome</keyword>
<dbReference type="GO" id="GO:0043565">
    <property type="term" value="F:sequence-specific DNA binding"/>
    <property type="evidence" value="ECO:0007669"/>
    <property type="project" value="InterPro"/>
</dbReference>
<dbReference type="AlphaFoldDB" id="A0A0H3C6G2"/>
<dbReference type="GO" id="GO:0005829">
    <property type="term" value="C:cytosol"/>
    <property type="evidence" value="ECO:0007669"/>
    <property type="project" value="TreeGrafter"/>
</dbReference>